<dbReference type="eggNOG" id="ENOG502SQCG">
    <property type="taxonomic scope" value="Eukaryota"/>
</dbReference>
<keyword evidence="5" id="KW-0560">Oxidoreductase</keyword>
<evidence type="ECO:0000313" key="14">
    <source>
        <dbReference type="Proteomes" id="UP000190312"/>
    </source>
</evidence>
<dbReference type="PROSITE" id="PS00086">
    <property type="entry name" value="CYTOCHROME_P450"/>
    <property type="match status" value="1"/>
</dbReference>
<dbReference type="GO" id="GO:0016705">
    <property type="term" value="F:oxidoreductase activity, acting on paired donors, with incorporation or reduction of molecular oxygen"/>
    <property type="evidence" value="ECO:0007669"/>
    <property type="project" value="InterPro"/>
</dbReference>
<dbReference type="GO" id="GO:0006351">
    <property type="term" value="P:DNA-templated transcription"/>
    <property type="evidence" value="ECO:0007669"/>
    <property type="project" value="InterPro"/>
</dbReference>
<dbReference type="SMART" id="SM00906">
    <property type="entry name" value="Fungal_trans"/>
    <property type="match status" value="1"/>
</dbReference>
<dbReference type="GO" id="GO:0003677">
    <property type="term" value="F:DNA binding"/>
    <property type="evidence" value="ECO:0007669"/>
    <property type="project" value="UniProtKB-KW"/>
</dbReference>
<evidence type="ECO:0000256" key="6">
    <source>
        <dbReference type="ARBA" id="ARBA00023004"/>
    </source>
</evidence>
<evidence type="ECO:0000313" key="13">
    <source>
        <dbReference type="EMBL" id="OOO14956.1"/>
    </source>
</evidence>
<evidence type="ECO:0000256" key="7">
    <source>
        <dbReference type="ARBA" id="ARBA00023015"/>
    </source>
</evidence>
<dbReference type="OrthoDB" id="5121955at2759"/>
<keyword evidence="6 11" id="KW-0408">Iron</keyword>
<dbReference type="GO" id="GO:0020037">
    <property type="term" value="F:heme binding"/>
    <property type="evidence" value="ECO:0007669"/>
    <property type="project" value="InterPro"/>
</dbReference>
<dbReference type="CDD" id="cd12148">
    <property type="entry name" value="fungal_TF_MHR"/>
    <property type="match status" value="1"/>
</dbReference>
<dbReference type="SUPFAM" id="SSF56112">
    <property type="entry name" value="Protein kinase-like (PK-like)"/>
    <property type="match status" value="1"/>
</dbReference>
<dbReference type="VEuPathDB" id="FungiDB:AO090003000713"/>
<evidence type="ECO:0000256" key="11">
    <source>
        <dbReference type="PIRSR" id="PIRSR602403-1"/>
    </source>
</evidence>
<dbReference type="VEuPathDB" id="FungiDB:AO090026000305"/>
<keyword evidence="9" id="KW-0804">Transcription</keyword>
<dbReference type="PANTHER" id="PTHR47171:SF3">
    <property type="entry name" value="FARA-RELATED"/>
    <property type="match status" value="1"/>
</dbReference>
<keyword evidence="3 11" id="KW-0479">Metal-binding</keyword>
<dbReference type="InterPro" id="IPR011009">
    <property type="entry name" value="Kinase-like_dom_sf"/>
</dbReference>
<evidence type="ECO:0000256" key="10">
    <source>
        <dbReference type="ARBA" id="ARBA00023242"/>
    </source>
</evidence>
<evidence type="ECO:0000256" key="4">
    <source>
        <dbReference type="ARBA" id="ARBA00022833"/>
    </source>
</evidence>
<dbReference type="PRINTS" id="PR00465">
    <property type="entry name" value="EP450IV"/>
</dbReference>
<organism evidence="13 14">
    <name type="scientific">Aspergillus oryzae</name>
    <name type="common">Yellow koji mold</name>
    <dbReference type="NCBI Taxonomy" id="5062"/>
    <lineage>
        <taxon>Eukaryota</taxon>
        <taxon>Fungi</taxon>
        <taxon>Dikarya</taxon>
        <taxon>Ascomycota</taxon>
        <taxon>Pezizomycotina</taxon>
        <taxon>Eurotiomycetes</taxon>
        <taxon>Eurotiomycetidae</taxon>
        <taxon>Eurotiales</taxon>
        <taxon>Aspergillaceae</taxon>
        <taxon>Aspergillus</taxon>
        <taxon>Aspergillus subgen. Circumdati</taxon>
    </lineage>
</organism>
<feature type="domain" description="Xylanolytic transcriptional activator regulatory" evidence="12">
    <location>
        <begin position="609"/>
        <end position="680"/>
    </location>
</feature>
<dbReference type="InterPro" id="IPR002575">
    <property type="entry name" value="Aminoglycoside_PTrfase"/>
</dbReference>
<evidence type="ECO:0000256" key="1">
    <source>
        <dbReference type="ARBA" id="ARBA00001971"/>
    </source>
</evidence>
<dbReference type="SUPFAM" id="SSF48264">
    <property type="entry name" value="Cytochrome P450"/>
    <property type="match status" value="1"/>
</dbReference>
<evidence type="ECO:0000256" key="5">
    <source>
        <dbReference type="ARBA" id="ARBA00023002"/>
    </source>
</evidence>
<dbReference type="Gene3D" id="1.10.630.10">
    <property type="entry name" value="Cytochrome P450"/>
    <property type="match status" value="1"/>
</dbReference>
<dbReference type="GO" id="GO:0008270">
    <property type="term" value="F:zinc ion binding"/>
    <property type="evidence" value="ECO:0007669"/>
    <property type="project" value="InterPro"/>
</dbReference>
<keyword evidence="10" id="KW-0539">Nucleus</keyword>
<dbReference type="InterPro" id="IPR001128">
    <property type="entry name" value="Cyt_P450"/>
</dbReference>
<keyword evidence="7" id="KW-0805">Transcription regulation</keyword>
<dbReference type="InterPro" id="IPR002403">
    <property type="entry name" value="Cyt_P450_E_grp-IV"/>
</dbReference>
<comment type="caution">
    <text evidence="13">The sequence shown here is derived from an EMBL/GenBank/DDBJ whole genome shotgun (WGS) entry which is preliminary data.</text>
</comment>
<dbReference type="GO" id="GO:0004497">
    <property type="term" value="F:monooxygenase activity"/>
    <property type="evidence" value="ECO:0007669"/>
    <property type="project" value="InterPro"/>
</dbReference>
<name>A0A1S9E170_ASPOZ</name>
<evidence type="ECO:0000256" key="9">
    <source>
        <dbReference type="ARBA" id="ARBA00023163"/>
    </source>
</evidence>
<comment type="similarity">
    <text evidence="2">Belongs to the cytochrome P450 family.</text>
</comment>
<gene>
    <name evidence="13" type="ORF">OAory_01035510</name>
</gene>
<sequence>MDFQNAQHLVAAAQKVRAEYLKGAHTTAISVQQNTTCRDDPVKGPLWVSKFSLPCPTDDNSRELLLRLIDEANEHLVRYDRSASAPLDFEWVGYRSNVQKDTPEPKFGEQEKFERLMAETKSPLTILYLYGGSFVGPDDDRSTLATLEQLPYLTAVVQEGLRLCDPVTHRISRQFPDQPLQCRGIFIPANSTVGMTAMLTHLNEKIFPEPRVFRPERWLGSDGKRLERYLVPFNRGTRSCLGMNLARAELVLILAAVFRQFDFDVSGVNRERDIDVSRDYILGAQARDTPGILVTFRQLSNDLKKFIRQIRCIPNHTPFRFANTFGDALYDHRVGGEFGPFAETSDFTSYSIPEHTSSDTRNAIPPVLSRPYRSFFSHAALHSTNILISQGRLSGIVDWECAGYFPEYWESTKAIFGIINNEALEKIMRNAFDEDYGDELDVERTLWKDSPFAESQRELPTSNMDVYGAYKSHLDLLEDEERTVLELKGALEIPPQAVQDELIDAFFSWVAPVLPVVNQRVFLSMYKDPLNPPSLLLLQAIFLAGSRAVREKNHGKELSPGAHSSMVYLQRAKALYDAEFEKDHTTVVQALLLMSWYWQGTEDTTENGLFYWSRLAIGVAQNFGMHRSNELEMSLSERRLWRRIWWTLYTRDRAMAAAYGRPISIDADLTNVDTITQDDFIESEGHQPDSVQVQFFIQYVKLCELMDLVVGRRRRAGSLTESEFAQWEIRLSRWMMQCPEQMHWAQARHSFWPAILHSIYFTMVCQLHTLLPAVARPSTSSAVALQAGSTIASIMQTIVSHGQVTYVPPSVYGPFCLTYPSTNTT</sequence>
<evidence type="ECO:0000256" key="3">
    <source>
        <dbReference type="ARBA" id="ARBA00022723"/>
    </source>
</evidence>
<proteinExistence type="inferred from homology"/>
<dbReference type="AlphaFoldDB" id="A0A1S9E170"/>
<protein>
    <submittedName>
        <fullName evidence="13">Cytochrome P450</fullName>
    </submittedName>
</protein>
<feature type="binding site" description="axial binding residue" evidence="11">
    <location>
        <position position="240"/>
    </location>
    <ligand>
        <name>heme</name>
        <dbReference type="ChEBI" id="CHEBI:30413"/>
    </ligand>
    <ligandPart>
        <name>Fe</name>
        <dbReference type="ChEBI" id="CHEBI:18248"/>
    </ligandPart>
</feature>
<dbReference type="InterPro" id="IPR036396">
    <property type="entry name" value="Cyt_P450_sf"/>
</dbReference>
<dbReference type="VEuPathDB" id="FungiDB:AO090026000304"/>
<dbReference type="InterPro" id="IPR017972">
    <property type="entry name" value="Cyt_P450_CS"/>
</dbReference>
<dbReference type="Pfam" id="PF01636">
    <property type="entry name" value="APH"/>
    <property type="match status" value="1"/>
</dbReference>
<keyword evidence="11" id="KW-0349">Heme</keyword>
<evidence type="ECO:0000256" key="8">
    <source>
        <dbReference type="ARBA" id="ARBA00023125"/>
    </source>
</evidence>
<evidence type="ECO:0000256" key="2">
    <source>
        <dbReference type="ARBA" id="ARBA00010617"/>
    </source>
</evidence>
<dbReference type="InterPro" id="IPR052073">
    <property type="entry name" value="Amide_Lactam_Regulators"/>
</dbReference>
<dbReference type="PANTHER" id="PTHR47171">
    <property type="entry name" value="FARA-RELATED"/>
    <property type="match status" value="1"/>
</dbReference>
<reference evidence="13 14" key="1">
    <citation type="submission" date="2016-10" db="EMBL/GenBank/DDBJ databases">
        <title>Genome sequencing of Aspergillus oryzae BCC7051.</title>
        <authorList>
            <person name="Thammarongtham C."/>
            <person name="Vorapreeda T."/>
            <person name="Nookaew I."/>
            <person name="Srisuk T."/>
            <person name="Land M."/>
            <person name="Jeennor S."/>
            <person name="Laoteng K."/>
        </authorList>
    </citation>
    <scope>NUCLEOTIDE SEQUENCE [LARGE SCALE GENOMIC DNA]</scope>
    <source>
        <strain evidence="13 14">BCC7051</strain>
    </source>
</reference>
<dbReference type="GO" id="GO:0005506">
    <property type="term" value="F:iron ion binding"/>
    <property type="evidence" value="ECO:0007669"/>
    <property type="project" value="InterPro"/>
</dbReference>
<dbReference type="Pfam" id="PF04082">
    <property type="entry name" value="Fungal_trans"/>
    <property type="match status" value="1"/>
</dbReference>
<keyword evidence="8" id="KW-0238">DNA-binding</keyword>
<accession>A0A1S9E170</accession>
<dbReference type="EMBL" id="MKZY01000001">
    <property type="protein sequence ID" value="OOO14956.1"/>
    <property type="molecule type" value="Genomic_DNA"/>
</dbReference>
<evidence type="ECO:0000259" key="12">
    <source>
        <dbReference type="SMART" id="SM00906"/>
    </source>
</evidence>
<dbReference type="Pfam" id="PF00067">
    <property type="entry name" value="p450"/>
    <property type="match status" value="1"/>
</dbReference>
<dbReference type="InterPro" id="IPR007219">
    <property type="entry name" value="XnlR_reg_dom"/>
</dbReference>
<comment type="cofactor">
    <cofactor evidence="1 11">
        <name>heme</name>
        <dbReference type="ChEBI" id="CHEBI:30413"/>
    </cofactor>
</comment>
<dbReference type="VEuPathDB" id="FungiDB:AO090026000306"/>
<dbReference type="Proteomes" id="UP000190312">
    <property type="component" value="Unassembled WGS sequence"/>
</dbReference>
<keyword evidence="4" id="KW-0862">Zinc</keyword>